<accession>A0A6V7P3R1</accession>
<feature type="compositionally biased region" description="Pro residues" evidence="1">
    <location>
        <begin position="8"/>
        <end position="22"/>
    </location>
</feature>
<protein>
    <submittedName>
        <fullName evidence="2">Uncharacterized protein</fullName>
    </submittedName>
</protein>
<evidence type="ECO:0000313" key="2">
    <source>
        <dbReference type="EMBL" id="CAD1825475.1"/>
    </source>
</evidence>
<feature type="region of interest" description="Disordered" evidence="1">
    <location>
        <begin position="1"/>
        <end position="26"/>
    </location>
</feature>
<dbReference type="EMBL" id="LR862145">
    <property type="protein sequence ID" value="CAD1825475.1"/>
    <property type="molecule type" value="Genomic_DNA"/>
</dbReference>
<sequence length="148" mass="16202">MALCFDLPRPPPPPAPTPPPETPALDRFLPRRHLRRPRLRLSLPNSHAVLGPALGLISGAAIFVSAHRRSGRTNLGVESDTAVGDWILFTSPTPFNRCVLLRCPSVSFEDGGELLDGLNERLVREERHYVNLSRGRIPAAEKEGEGDG</sequence>
<gene>
    <name evidence="2" type="ORF">CB5_LOCUS8686</name>
</gene>
<reference evidence="2" key="1">
    <citation type="submission" date="2020-07" db="EMBL/GenBank/DDBJ databases">
        <authorList>
            <person name="Lin J."/>
        </authorList>
    </citation>
    <scope>NUCLEOTIDE SEQUENCE</scope>
</reference>
<dbReference type="AlphaFoldDB" id="A0A6V7P3R1"/>
<organism evidence="2">
    <name type="scientific">Ananas comosus var. bracteatus</name>
    <name type="common">red pineapple</name>
    <dbReference type="NCBI Taxonomy" id="296719"/>
    <lineage>
        <taxon>Eukaryota</taxon>
        <taxon>Viridiplantae</taxon>
        <taxon>Streptophyta</taxon>
        <taxon>Embryophyta</taxon>
        <taxon>Tracheophyta</taxon>
        <taxon>Spermatophyta</taxon>
        <taxon>Magnoliopsida</taxon>
        <taxon>Liliopsida</taxon>
        <taxon>Poales</taxon>
        <taxon>Bromeliaceae</taxon>
        <taxon>Bromelioideae</taxon>
        <taxon>Ananas</taxon>
    </lineage>
</organism>
<evidence type="ECO:0000256" key="1">
    <source>
        <dbReference type="SAM" id="MobiDB-lite"/>
    </source>
</evidence>
<proteinExistence type="predicted"/>
<name>A0A6V7P3R1_ANACO</name>